<keyword evidence="3" id="KW-0813">Transport</keyword>
<dbReference type="Proteomes" id="UP000249762">
    <property type="component" value="Unassembled WGS sequence"/>
</dbReference>
<name>A0A328PUS7_9MOLU</name>
<evidence type="ECO:0000256" key="6">
    <source>
        <dbReference type="ARBA" id="ARBA00022840"/>
    </source>
</evidence>
<dbReference type="InterPro" id="IPR003593">
    <property type="entry name" value="AAA+_ATPase"/>
</dbReference>
<sequence length="286" mass="32158">MEKEEKKTKFALVVEKLFFSHVKGQKFITNLSLSLPESKYYCIVGHNGSGKSTFSKLLTGLLKPDSGVIKIFDRPISEMSYQKIFSYLGVVFQNPDSQFITSSIEEELAFGLENKKVPNPFMKKIVENLIDSLDLHNLRDKSPVNLSGGEKQKVTIASTLALNPSLFLFDESCSMLSPVEKVEITKLMKKLVVDYQKTVISITHDMEELLQADEIIVFKNGKIVSHLKSTKELFSLPASFFSELSLSPPFISQLERALREKHSLGLSSSSSEEELIENISQLVNKK</sequence>
<keyword evidence="4" id="KW-1003">Cell membrane</keyword>
<evidence type="ECO:0000313" key="11">
    <source>
        <dbReference type="Proteomes" id="UP000249762"/>
    </source>
</evidence>
<protein>
    <submittedName>
        <fullName evidence="10">Cobalt ABC transporter ATP-binding protein</fullName>
    </submittedName>
</protein>
<dbReference type="PROSITE" id="PS00211">
    <property type="entry name" value="ABC_TRANSPORTER_1"/>
    <property type="match status" value="1"/>
</dbReference>
<dbReference type="SMART" id="SM00382">
    <property type="entry name" value="AAA"/>
    <property type="match status" value="1"/>
</dbReference>
<evidence type="ECO:0000256" key="2">
    <source>
        <dbReference type="ARBA" id="ARBA00005417"/>
    </source>
</evidence>
<comment type="caution">
    <text evidence="10">The sequence shown here is derived from an EMBL/GenBank/DDBJ whole genome shotgun (WGS) entry which is preliminary data.</text>
</comment>
<keyword evidence="5" id="KW-0547">Nucleotide-binding</keyword>
<dbReference type="InterPro" id="IPR003439">
    <property type="entry name" value="ABC_transporter-like_ATP-bd"/>
</dbReference>
<dbReference type="RefSeq" id="WP_112665090.1">
    <property type="nucleotide sequence ID" value="NZ_QKVO01000002.1"/>
</dbReference>
<comment type="subcellular location">
    <subcellularLocation>
        <location evidence="1">Cell membrane</location>
    </subcellularLocation>
</comment>
<dbReference type="GO" id="GO:0016887">
    <property type="term" value="F:ATP hydrolysis activity"/>
    <property type="evidence" value="ECO:0007669"/>
    <property type="project" value="InterPro"/>
</dbReference>
<comment type="similarity">
    <text evidence="2">Belongs to the ABC transporter superfamily.</text>
</comment>
<dbReference type="Gene3D" id="3.40.50.300">
    <property type="entry name" value="P-loop containing nucleotide triphosphate hydrolases"/>
    <property type="match status" value="1"/>
</dbReference>
<evidence type="ECO:0000256" key="4">
    <source>
        <dbReference type="ARBA" id="ARBA00022475"/>
    </source>
</evidence>
<keyword evidence="7" id="KW-1278">Translocase</keyword>
<dbReference type="GO" id="GO:0043190">
    <property type="term" value="C:ATP-binding cassette (ABC) transporter complex"/>
    <property type="evidence" value="ECO:0007669"/>
    <property type="project" value="TreeGrafter"/>
</dbReference>
<organism evidence="10 11">
    <name type="scientific">Mycoplasma wenyonii</name>
    <dbReference type="NCBI Taxonomy" id="65123"/>
    <lineage>
        <taxon>Bacteria</taxon>
        <taxon>Bacillati</taxon>
        <taxon>Mycoplasmatota</taxon>
        <taxon>Mollicutes</taxon>
        <taxon>Mycoplasmataceae</taxon>
        <taxon>Mycoplasma</taxon>
    </lineage>
</organism>
<evidence type="ECO:0000313" key="10">
    <source>
        <dbReference type="EMBL" id="RAO95171.1"/>
    </source>
</evidence>
<keyword evidence="8" id="KW-0472">Membrane</keyword>
<gene>
    <name evidence="10" type="ORF">DNK47_00895</name>
</gene>
<dbReference type="InterPro" id="IPR050095">
    <property type="entry name" value="ECF_ABC_transporter_ATP-bd"/>
</dbReference>
<dbReference type="PANTHER" id="PTHR43553">
    <property type="entry name" value="HEAVY METAL TRANSPORTER"/>
    <property type="match status" value="1"/>
</dbReference>
<dbReference type="EMBL" id="QKVO01000002">
    <property type="protein sequence ID" value="RAO95171.1"/>
    <property type="molecule type" value="Genomic_DNA"/>
</dbReference>
<evidence type="ECO:0000256" key="5">
    <source>
        <dbReference type="ARBA" id="ARBA00022741"/>
    </source>
</evidence>
<dbReference type="CDD" id="cd03225">
    <property type="entry name" value="ABC_cobalt_CbiO_domain1"/>
    <property type="match status" value="1"/>
</dbReference>
<dbReference type="PANTHER" id="PTHR43553:SF24">
    <property type="entry name" value="ENERGY-COUPLING FACTOR TRANSPORTER ATP-BINDING PROTEIN ECFA1"/>
    <property type="match status" value="1"/>
</dbReference>
<evidence type="ECO:0000259" key="9">
    <source>
        <dbReference type="PROSITE" id="PS50893"/>
    </source>
</evidence>
<dbReference type="SUPFAM" id="SSF52540">
    <property type="entry name" value="P-loop containing nucleoside triphosphate hydrolases"/>
    <property type="match status" value="1"/>
</dbReference>
<evidence type="ECO:0000256" key="3">
    <source>
        <dbReference type="ARBA" id="ARBA00022448"/>
    </source>
</evidence>
<keyword evidence="11" id="KW-1185">Reference proteome</keyword>
<dbReference type="OrthoDB" id="9784332at2"/>
<accession>A0A328PUS7</accession>
<dbReference type="FunFam" id="3.40.50.300:FF:000224">
    <property type="entry name" value="Energy-coupling factor transporter ATP-binding protein EcfA"/>
    <property type="match status" value="1"/>
</dbReference>
<evidence type="ECO:0000256" key="8">
    <source>
        <dbReference type="ARBA" id="ARBA00023136"/>
    </source>
</evidence>
<keyword evidence="6 10" id="KW-0067">ATP-binding</keyword>
<dbReference type="Pfam" id="PF00005">
    <property type="entry name" value="ABC_tran"/>
    <property type="match status" value="1"/>
</dbReference>
<evidence type="ECO:0000256" key="1">
    <source>
        <dbReference type="ARBA" id="ARBA00004236"/>
    </source>
</evidence>
<dbReference type="GO" id="GO:0042626">
    <property type="term" value="F:ATPase-coupled transmembrane transporter activity"/>
    <property type="evidence" value="ECO:0007669"/>
    <property type="project" value="TreeGrafter"/>
</dbReference>
<evidence type="ECO:0000256" key="7">
    <source>
        <dbReference type="ARBA" id="ARBA00022967"/>
    </source>
</evidence>
<dbReference type="GO" id="GO:0005524">
    <property type="term" value="F:ATP binding"/>
    <property type="evidence" value="ECO:0007669"/>
    <property type="project" value="UniProtKB-KW"/>
</dbReference>
<dbReference type="AlphaFoldDB" id="A0A328PUS7"/>
<dbReference type="PROSITE" id="PS50893">
    <property type="entry name" value="ABC_TRANSPORTER_2"/>
    <property type="match status" value="1"/>
</dbReference>
<proteinExistence type="inferred from homology"/>
<dbReference type="InterPro" id="IPR015856">
    <property type="entry name" value="ABC_transpr_CbiO/EcfA_su"/>
</dbReference>
<feature type="domain" description="ABC transporter" evidence="9">
    <location>
        <begin position="12"/>
        <end position="246"/>
    </location>
</feature>
<reference evidence="11" key="1">
    <citation type="submission" date="2018-06" db="EMBL/GenBank/DDBJ databases">
        <authorList>
            <person name="Martinez Ocampo F."/>
            <person name="Quiroz Castaneda R.E."/>
            <person name="Rojas Lopez X."/>
        </authorList>
    </citation>
    <scope>NUCLEOTIDE SEQUENCE [LARGE SCALE GENOMIC DNA]</scope>
    <source>
        <strain evidence="11">INIFAP02</strain>
    </source>
</reference>
<dbReference type="InterPro" id="IPR017871">
    <property type="entry name" value="ABC_transporter-like_CS"/>
</dbReference>
<dbReference type="InterPro" id="IPR027417">
    <property type="entry name" value="P-loop_NTPase"/>
</dbReference>